<evidence type="ECO:0000256" key="1">
    <source>
        <dbReference type="PROSITE-ProRule" id="PRU00221"/>
    </source>
</evidence>
<feature type="repeat" description="WD" evidence="1">
    <location>
        <begin position="7"/>
        <end position="39"/>
    </location>
</feature>
<dbReference type="PROSITE" id="PS50294">
    <property type="entry name" value="WD_REPEATS_REGION"/>
    <property type="match status" value="2"/>
</dbReference>
<dbReference type="SUPFAM" id="SSF50978">
    <property type="entry name" value="WD40 repeat-like"/>
    <property type="match status" value="1"/>
</dbReference>
<dbReference type="PROSITE" id="PS50082">
    <property type="entry name" value="WD_REPEATS_2"/>
    <property type="match status" value="2"/>
</dbReference>
<feature type="repeat" description="WD" evidence="1">
    <location>
        <begin position="53"/>
        <end position="84"/>
    </location>
</feature>
<sequence>MKSVQTFRGHKCEVSSISWSPINENFFVSGGANGSIIYWATNRNTILPLHKLENGHDGYVWDLAWHPLGHILCSSSNDNSVRFWGRMDPEIGREKQKEKTEPSEFQSQELEYEEEQEEVEIQEEIVTEENQQNIDPFLQKEDGFMHKGNKTESKGNSQKNHQNKYNLNNIEIENQTKEQEDQKQTLKNSKENVRMPGLLFGKPFTDGFTGETWI</sequence>
<feature type="region of interest" description="Disordered" evidence="2">
    <location>
        <begin position="171"/>
        <end position="192"/>
    </location>
</feature>
<evidence type="ECO:0000256" key="2">
    <source>
        <dbReference type="SAM" id="MobiDB-lite"/>
    </source>
</evidence>
<feature type="region of interest" description="Disordered" evidence="2">
    <location>
        <begin position="92"/>
        <end position="115"/>
    </location>
</feature>
<dbReference type="EMBL" id="JAOAOG010000297">
    <property type="protein sequence ID" value="KAJ6231913.1"/>
    <property type="molecule type" value="Genomic_DNA"/>
</dbReference>
<dbReference type="SMART" id="SM00320">
    <property type="entry name" value="WD40"/>
    <property type="match status" value="2"/>
</dbReference>
<evidence type="ECO:0000313" key="4">
    <source>
        <dbReference type="Proteomes" id="UP001150062"/>
    </source>
</evidence>
<dbReference type="InterPro" id="IPR015943">
    <property type="entry name" value="WD40/YVTN_repeat-like_dom_sf"/>
</dbReference>
<feature type="region of interest" description="Disordered" evidence="2">
    <location>
        <begin position="144"/>
        <end position="163"/>
    </location>
</feature>
<organism evidence="3 4">
    <name type="scientific">Anaeramoeba flamelloides</name>
    <dbReference type="NCBI Taxonomy" id="1746091"/>
    <lineage>
        <taxon>Eukaryota</taxon>
        <taxon>Metamonada</taxon>
        <taxon>Anaeramoebidae</taxon>
        <taxon>Anaeramoeba</taxon>
    </lineage>
</organism>
<comment type="caution">
    <text evidence="3">The sequence shown here is derived from an EMBL/GenBank/DDBJ whole genome shotgun (WGS) entry which is preliminary data.</text>
</comment>
<dbReference type="Proteomes" id="UP001150062">
    <property type="component" value="Unassembled WGS sequence"/>
</dbReference>
<dbReference type="Gene3D" id="2.130.10.10">
    <property type="entry name" value="YVTN repeat-like/Quinoprotein amine dehydrogenase"/>
    <property type="match status" value="1"/>
</dbReference>
<dbReference type="InterPro" id="IPR001680">
    <property type="entry name" value="WD40_rpt"/>
</dbReference>
<feature type="compositionally biased region" description="Polar residues" evidence="2">
    <location>
        <begin position="154"/>
        <end position="163"/>
    </location>
</feature>
<dbReference type="PANTHER" id="PTHR22836:SF0">
    <property type="entry name" value="PRE-MRNA 3' END PROCESSING PROTEIN WDR33"/>
    <property type="match status" value="1"/>
</dbReference>
<dbReference type="InterPro" id="IPR045245">
    <property type="entry name" value="Pfs2-like"/>
</dbReference>
<dbReference type="Pfam" id="PF00400">
    <property type="entry name" value="WD40"/>
    <property type="match status" value="2"/>
</dbReference>
<protein>
    <submittedName>
        <fullName evidence="3">Wd40 repeat protein</fullName>
    </submittedName>
</protein>
<feature type="compositionally biased region" description="Basic and acidic residues" evidence="2">
    <location>
        <begin position="92"/>
        <end position="102"/>
    </location>
</feature>
<gene>
    <name evidence="3" type="ORF">M0813_05433</name>
</gene>
<evidence type="ECO:0000313" key="3">
    <source>
        <dbReference type="EMBL" id="KAJ6231913.1"/>
    </source>
</evidence>
<feature type="compositionally biased region" description="Basic and acidic residues" evidence="2">
    <location>
        <begin position="144"/>
        <end position="153"/>
    </location>
</feature>
<keyword evidence="4" id="KW-1185">Reference proteome</keyword>
<dbReference type="PANTHER" id="PTHR22836">
    <property type="entry name" value="WD40 REPEAT PROTEIN"/>
    <property type="match status" value="1"/>
</dbReference>
<name>A0ABQ8XH02_9EUKA</name>
<dbReference type="InterPro" id="IPR036322">
    <property type="entry name" value="WD40_repeat_dom_sf"/>
</dbReference>
<feature type="compositionally biased region" description="Basic and acidic residues" evidence="2">
    <location>
        <begin position="174"/>
        <end position="192"/>
    </location>
</feature>
<proteinExistence type="predicted"/>
<keyword evidence="1" id="KW-0853">WD repeat</keyword>
<reference evidence="3" key="1">
    <citation type="submission" date="2022-08" db="EMBL/GenBank/DDBJ databases">
        <title>Novel sulfate-reducing endosymbionts in the free-living metamonad Anaeramoeba.</title>
        <authorList>
            <person name="Jerlstrom-Hultqvist J."/>
            <person name="Cepicka I."/>
            <person name="Gallot-Lavallee L."/>
            <person name="Salas-Leiva D."/>
            <person name="Curtis B.A."/>
            <person name="Zahonova K."/>
            <person name="Pipaliya S."/>
            <person name="Dacks J."/>
            <person name="Roger A.J."/>
        </authorList>
    </citation>
    <scope>NUCLEOTIDE SEQUENCE</scope>
    <source>
        <strain evidence="3">Schooner1</strain>
    </source>
</reference>
<accession>A0ABQ8XH02</accession>